<keyword evidence="7 10" id="KW-0067">ATP-binding</keyword>
<comment type="caution">
    <text evidence="12">The sequence shown here is derived from an EMBL/GenBank/DDBJ whole genome shotgun (WGS) entry which is preliminary data.</text>
</comment>
<dbReference type="Pfam" id="PF03074">
    <property type="entry name" value="GCS"/>
    <property type="match status" value="1"/>
</dbReference>
<comment type="similarity">
    <text evidence="2 10">Belongs to the glutamate--cysteine ligase type 3 family.</text>
</comment>
<proteinExistence type="inferred from homology"/>
<dbReference type="SUPFAM" id="SSF55931">
    <property type="entry name" value="Glutamine synthetase/guanido kinase"/>
    <property type="match status" value="1"/>
</dbReference>
<evidence type="ECO:0000256" key="4">
    <source>
        <dbReference type="ARBA" id="ARBA00022598"/>
    </source>
</evidence>
<keyword evidence="6 10" id="KW-0547">Nucleotide-binding</keyword>
<evidence type="ECO:0000256" key="11">
    <source>
        <dbReference type="SAM" id="MobiDB-lite"/>
    </source>
</evidence>
<dbReference type="GO" id="GO:0004357">
    <property type="term" value="F:glutamate-cysteine ligase activity"/>
    <property type="evidence" value="ECO:0007669"/>
    <property type="project" value="UniProtKB-UniRule"/>
</dbReference>
<dbReference type="EMBL" id="LSSK01000096">
    <property type="protein sequence ID" value="OMH85297.1"/>
    <property type="molecule type" value="Genomic_DNA"/>
</dbReference>
<evidence type="ECO:0000256" key="7">
    <source>
        <dbReference type="ARBA" id="ARBA00022840"/>
    </source>
</evidence>
<dbReference type="FunFam" id="3.30.590.50:FF:000002">
    <property type="entry name" value="Glutamate--cysteine ligase catalytic subunit"/>
    <property type="match status" value="1"/>
</dbReference>
<evidence type="ECO:0000256" key="8">
    <source>
        <dbReference type="ARBA" id="ARBA00030585"/>
    </source>
</evidence>
<gene>
    <name evidence="12" type="ORF">AX774_g1175</name>
</gene>
<reference evidence="13" key="1">
    <citation type="submission" date="2017-01" db="EMBL/GenBank/DDBJ databases">
        <authorList>
            <person name="Wang Y."/>
            <person name="White M."/>
            <person name="Kvist S."/>
            <person name="Moncalvo J.-M."/>
        </authorList>
    </citation>
    <scope>NUCLEOTIDE SEQUENCE [LARGE SCALE GENOMIC DNA]</scope>
    <source>
        <strain evidence="13">COL-18-3</strain>
    </source>
</reference>
<evidence type="ECO:0000256" key="5">
    <source>
        <dbReference type="ARBA" id="ARBA00022684"/>
    </source>
</evidence>
<dbReference type="OrthoDB" id="7939818at2759"/>
<dbReference type="AlphaFoldDB" id="A0A1R1PWJ6"/>
<sequence length="668" mass="76603">MGLLSLGTPLDWQEAKKHAEFIRKNGIEQFLHVYNQIKDKNRDNLLWGDEIEYLVVELDPEAKKARLLNENYKIIERLQQDEIDYLENAEKGIKSSPPLALWRPEYGDFMIEGTPGEPYGSNLKDLLTVEKSMQYRRNRANSELKKNQAALSITAYPKMGQGDWISPHYEAGGKYAQSLFIPDEVINPHPRFKTLSANIRERRQAKVEINVPIFRDTNTPWPFIDPTIPWDRQKYPGDSEAKNGAAKENHVYMDAMAFGMGCCCLQVTFQASNVNEARRLNDQLAPVGAIMMALSAASPCYRGFVTDIDCRWNVISAAVDDRTPYERGVSDIRQGNERRITKSRYATIDSYLGSNDGFFQPEYNDVDLEYDHEIYKHLREAGGVDEHLARHIAHLFIRDPLVIFEEKLELDNTATTDHFENLQSTNWQNMRFKLPPGPGSKIGWRVEFRPIEAQFTDFENAAFAIFVVLLTRAILSFDLDFYLKVTKMDENMQRAHRRDAVNQCKFWFRKNVFPRRPVIGGGGGDLTKDSEPTKNNDNILTNGKPVDMNDEIEQHNDQEMTLDEIINGQQEQQSSSLSSSSHFPGLAPIVESYLDSSNIDIITRCQLQKYIDLIRKRATGESKTNALWIREFIASHPDYKHDSFIPDSTNYDLLSTINDISAKNTFPF</sequence>
<evidence type="ECO:0000313" key="12">
    <source>
        <dbReference type="EMBL" id="OMH85297.1"/>
    </source>
</evidence>
<dbReference type="Gene3D" id="1.10.8.960">
    <property type="match status" value="1"/>
</dbReference>
<protein>
    <recommendedName>
        <fullName evidence="3 10">Glutamate--cysteine ligase</fullName>
        <ecNumber evidence="3 10">6.3.2.2</ecNumber>
    </recommendedName>
    <alternativeName>
        <fullName evidence="9 10">Gamma-ECS</fullName>
    </alternativeName>
    <alternativeName>
        <fullName evidence="8 10">Gamma-glutamylcysteine synthetase</fullName>
    </alternativeName>
</protein>
<comment type="catalytic activity">
    <reaction evidence="10">
        <text>L-cysteine + L-glutamate + ATP = gamma-L-glutamyl-L-cysteine + ADP + phosphate + H(+)</text>
        <dbReference type="Rhea" id="RHEA:13285"/>
        <dbReference type="ChEBI" id="CHEBI:15378"/>
        <dbReference type="ChEBI" id="CHEBI:29985"/>
        <dbReference type="ChEBI" id="CHEBI:30616"/>
        <dbReference type="ChEBI" id="CHEBI:35235"/>
        <dbReference type="ChEBI" id="CHEBI:43474"/>
        <dbReference type="ChEBI" id="CHEBI:58173"/>
        <dbReference type="ChEBI" id="CHEBI:456216"/>
        <dbReference type="EC" id="6.3.2.2"/>
    </reaction>
</comment>
<feature type="region of interest" description="Disordered" evidence="11">
    <location>
        <begin position="519"/>
        <end position="547"/>
    </location>
</feature>
<name>A0A1R1PWJ6_ZANCU</name>
<comment type="pathway">
    <text evidence="1 10">Sulfur metabolism; glutathione biosynthesis; glutathione from L-cysteine and L-glutamate: step 1/2.</text>
</comment>
<dbReference type="UniPathway" id="UPA00142">
    <property type="reaction ID" value="UER00209"/>
</dbReference>
<dbReference type="PANTHER" id="PTHR11164">
    <property type="entry name" value="GLUTAMATE CYSTEINE LIGASE"/>
    <property type="match status" value="1"/>
</dbReference>
<dbReference type="EC" id="6.3.2.2" evidence="3 10"/>
<evidence type="ECO:0000256" key="1">
    <source>
        <dbReference type="ARBA" id="ARBA00005006"/>
    </source>
</evidence>
<keyword evidence="13" id="KW-1185">Reference proteome</keyword>
<organism evidence="12 13">
    <name type="scientific">Zancudomyces culisetae</name>
    <name type="common">Gut fungus</name>
    <name type="synonym">Smittium culisetae</name>
    <dbReference type="NCBI Taxonomy" id="1213189"/>
    <lineage>
        <taxon>Eukaryota</taxon>
        <taxon>Fungi</taxon>
        <taxon>Fungi incertae sedis</taxon>
        <taxon>Zoopagomycota</taxon>
        <taxon>Kickxellomycotina</taxon>
        <taxon>Harpellomycetes</taxon>
        <taxon>Harpellales</taxon>
        <taxon>Legeriomycetaceae</taxon>
        <taxon>Zancudomyces</taxon>
    </lineage>
</organism>
<evidence type="ECO:0000256" key="10">
    <source>
        <dbReference type="RuleBase" id="RU367135"/>
    </source>
</evidence>
<evidence type="ECO:0000313" key="13">
    <source>
        <dbReference type="Proteomes" id="UP000188320"/>
    </source>
</evidence>
<keyword evidence="5 10" id="KW-0317">Glutathione biosynthesis</keyword>
<dbReference type="GO" id="GO:0006750">
    <property type="term" value="P:glutathione biosynthetic process"/>
    <property type="evidence" value="ECO:0007669"/>
    <property type="project" value="UniProtKB-UniRule"/>
</dbReference>
<dbReference type="InterPro" id="IPR004308">
    <property type="entry name" value="GCS"/>
</dbReference>
<evidence type="ECO:0000256" key="9">
    <source>
        <dbReference type="ARBA" id="ARBA00032122"/>
    </source>
</evidence>
<dbReference type="InterPro" id="IPR014746">
    <property type="entry name" value="Gln_synth/guanido_kin_cat_dom"/>
</dbReference>
<dbReference type="GO" id="GO:0017109">
    <property type="term" value="C:glutamate-cysteine ligase complex"/>
    <property type="evidence" value="ECO:0007669"/>
    <property type="project" value="TreeGrafter"/>
</dbReference>
<accession>A0A1R1PWJ6</accession>
<keyword evidence="4 10" id="KW-0436">Ligase</keyword>
<dbReference type="PANTHER" id="PTHR11164:SF0">
    <property type="entry name" value="GLUTAMATE--CYSTEINE LIGASE CATALYTIC SUBUNIT"/>
    <property type="match status" value="1"/>
</dbReference>
<dbReference type="GO" id="GO:0005524">
    <property type="term" value="F:ATP binding"/>
    <property type="evidence" value="ECO:0007669"/>
    <property type="project" value="UniProtKB-UniRule"/>
</dbReference>
<evidence type="ECO:0000256" key="2">
    <source>
        <dbReference type="ARBA" id="ARBA00008100"/>
    </source>
</evidence>
<evidence type="ECO:0000256" key="3">
    <source>
        <dbReference type="ARBA" id="ARBA00012220"/>
    </source>
</evidence>
<dbReference type="Gene3D" id="3.30.590.50">
    <property type="match status" value="2"/>
</dbReference>
<evidence type="ECO:0000256" key="6">
    <source>
        <dbReference type="ARBA" id="ARBA00022741"/>
    </source>
</evidence>
<dbReference type="Proteomes" id="UP000188320">
    <property type="component" value="Unassembled WGS sequence"/>
</dbReference>